<organism evidence="2 3">
    <name type="scientific">Channa argus</name>
    <name type="common">Northern snakehead</name>
    <name type="synonym">Ophicephalus argus</name>
    <dbReference type="NCBI Taxonomy" id="215402"/>
    <lineage>
        <taxon>Eukaryota</taxon>
        <taxon>Metazoa</taxon>
        <taxon>Chordata</taxon>
        <taxon>Craniata</taxon>
        <taxon>Vertebrata</taxon>
        <taxon>Euteleostomi</taxon>
        <taxon>Actinopterygii</taxon>
        <taxon>Neopterygii</taxon>
        <taxon>Teleostei</taxon>
        <taxon>Neoteleostei</taxon>
        <taxon>Acanthomorphata</taxon>
        <taxon>Anabantaria</taxon>
        <taxon>Anabantiformes</taxon>
        <taxon>Channoidei</taxon>
        <taxon>Channidae</taxon>
        <taxon>Channa</taxon>
    </lineage>
</organism>
<name>A0A6G1R263_CHAAH</name>
<accession>A0A6G1R263</accession>
<evidence type="ECO:0000256" key="1">
    <source>
        <dbReference type="SAM" id="MobiDB-lite"/>
    </source>
</evidence>
<reference evidence="2 3" key="1">
    <citation type="submission" date="2019-02" db="EMBL/GenBank/DDBJ databases">
        <title>Opniocepnalus argus genome.</title>
        <authorList>
            <person name="Zhou C."/>
            <person name="Xiao S."/>
        </authorList>
    </citation>
    <scope>NUCLEOTIDE SEQUENCE [LARGE SCALE GENOMIC DNA]</scope>
    <source>
        <strain evidence="2">OARG1902GOOAL</strain>
        <tissue evidence="2">Muscle</tissue>
    </source>
</reference>
<evidence type="ECO:0000313" key="3">
    <source>
        <dbReference type="Proteomes" id="UP000503349"/>
    </source>
</evidence>
<feature type="region of interest" description="Disordered" evidence="1">
    <location>
        <begin position="24"/>
        <end position="53"/>
    </location>
</feature>
<keyword evidence="3" id="KW-1185">Reference proteome</keyword>
<evidence type="ECO:0000313" key="2">
    <source>
        <dbReference type="EMBL" id="KAF3708548.1"/>
    </source>
</evidence>
<gene>
    <name evidence="2" type="ORF">EXN66_Car001722</name>
</gene>
<dbReference type="EMBL" id="CM015712">
    <property type="protein sequence ID" value="KAF3708548.1"/>
    <property type="molecule type" value="Genomic_DNA"/>
</dbReference>
<reference evidence="3" key="2">
    <citation type="submission" date="2019-02" db="EMBL/GenBank/DDBJ databases">
        <title>Opniocepnalus argus Var Kimnra genome.</title>
        <authorList>
            <person name="Zhou C."/>
            <person name="Xiao S."/>
        </authorList>
    </citation>
    <scope>NUCLEOTIDE SEQUENCE [LARGE SCALE GENOMIC DNA]</scope>
</reference>
<dbReference type="AlphaFoldDB" id="A0A6G1R263"/>
<dbReference type="Proteomes" id="UP000503349">
    <property type="component" value="Chromosome 1"/>
</dbReference>
<protein>
    <submittedName>
        <fullName evidence="2">Uncharacterized protein</fullName>
    </submittedName>
</protein>
<sequence length="53" mass="5806">MRWDPRYLADPGCAAGALVRLRTDPDSETVKEPAVTVSSGGERGQGRQLQLRH</sequence>
<proteinExistence type="predicted"/>